<dbReference type="EMBL" id="UZAN01058734">
    <property type="protein sequence ID" value="VDP92122.1"/>
    <property type="molecule type" value="Genomic_DNA"/>
</dbReference>
<dbReference type="WBParaSite" id="ECPE_0001489001-mRNA-1">
    <property type="protein sequence ID" value="ECPE_0001489001-mRNA-1"/>
    <property type="gene ID" value="ECPE_0001489001"/>
</dbReference>
<evidence type="ECO:0000313" key="2">
    <source>
        <dbReference type="Proteomes" id="UP000272942"/>
    </source>
</evidence>
<name>A0A183B6L5_9TREM</name>
<keyword evidence="2" id="KW-1185">Reference proteome</keyword>
<reference evidence="3" key="1">
    <citation type="submission" date="2016-06" db="UniProtKB">
        <authorList>
            <consortium name="WormBaseParasite"/>
        </authorList>
    </citation>
    <scope>IDENTIFICATION</scope>
</reference>
<gene>
    <name evidence="1" type="ORF">ECPE_LOCUS14850</name>
</gene>
<organism evidence="3">
    <name type="scientific">Echinostoma caproni</name>
    <dbReference type="NCBI Taxonomy" id="27848"/>
    <lineage>
        <taxon>Eukaryota</taxon>
        <taxon>Metazoa</taxon>
        <taxon>Spiralia</taxon>
        <taxon>Lophotrochozoa</taxon>
        <taxon>Platyhelminthes</taxon>
        <taxon>Trematoda</taxon>
        <taxon>Digenea</taxon>
        <taxon>Plagiorchiida</taxon>
        <taxon>Echinostomata</taxon>
        <taxon>Echinostomatoidea</taxon>
        <taxon>Echinostomatidae</taxon>
        <taxon>Echinostoma</taxon>
    </lineage>
</organism>
<accession>A0A183B6L5</accession>
<dbReference type="Proteomes" id="UP000272942">
    <property type="component" value="Unassembled WGS sequence"/>
</dbReference>
<protein>
    <submittedName>
        <fullName evidence="3">TFIIIC_delta domain-containing protein</fullName>
    </submittedName>
</protein>
<dbReference type="AlphaFoldDB" id="A0A183B6L5"/>
<evidence type="ECO:0000313" key="1">
    <source>
        <dbReference type="EMBL" id="VDP92122.1"/>
    </source>
</evidence>
<sequence length="378" mass="42325">MTVYELDADATADYPRPDLKRHVPEVFIIPCNMAEYLVWDNAYLIGPDENRTHFMAWSLIHGQVAWRMKPDWNADQSDTREIPDVTDSTDVLLSLEAKEEDMVQTQPTEDAQEQLTIEKYVLSGDGSMLVVSYSLPHLCVFSLRVQQHVGNLNEAYAHIGDELSANEISIHSTQTNPSITYNSTLTTAALSYHGHWLANSEFSTRHRTSCLTLWSLHALHTPCAEKPSGLTWHRRRLLDQPGLIALTVNGPDGVVVSACLNRGLFVWCPLRDRAVHHLPTSERLDYTVNNPPHLLCSRDGSKLIAASGSRLTQISAWFLSGSVATSQPTVCFLGHAFTTNSILELNLAFKETVVCARVQDEEKPYLLRVSWPKIHASL</sequence>
<reference evidence="1 2" key="2">
    <citation type="submission" date="2018-11" db="EMBL/GenBank/DDBJ databases">
        <authorList>
            <consortium name="Pathogen Informatics"/>
        </authorList>
    </citation>
    <scope>NUCLEOTIDE SEQUENCE [LARGE SCALE GENOMIC DNA]</scope>
    <source>
        <strain evidence="1 2">Egypt</strain>
    </source>
</reference>
<proteinExistence type="predicted"/>
<dbReference type="OrthoDB" id="2325716at2759"/>
<evidence type="ECO:0000313" key="3">
    <source>
        <dbReference type="WBParaSite" id="ECPE_0001489001-mRNA-1"/>
    </source>
</evidence>